<evidence type="ECO:0000256" key="3">
    <source>
        <dbReference type="ARBA" id="ARBA00022786"/>
    </source>
</evidence>
<dbReference type="EMBL" id="JBHRVA010000002">
    <property type="protein sequence ID" value="MFC3301287.1"/>
    <property type="molecule type" value="Genomic_DNA"/>
</dbReference>
<dbReference type="InterPro" id="IPR011050">
    <property type="entry name" value="Pectin_lyase_fold/virulence"/>
</dbReference>
<evidence type="ECO:0000256" key="1">
    <source>
        <dbReference type="ARBA" id="ARBA00004906"/>
    </source>
</evidence>
<dbReference type="RefSeq" id="WP_189571993.1">
    <property type="nucleotide sequence ID" value="NZ_BMXU01000001.1"/>
</dbReference>
<feature type="signal peptide" evidence="4">
    <location>
        <begin position="1"/>
        <end position="24"/>
    </location>
</feature>
<dbReference type="SUPFAM" id="SSF51126">
    <property type="entry name" value="Pectin lyase-like"/>
    <property type="match status" value="1"/>
</dbReference>
<accession>A0ABV7M8R5</accession>
<name>A0ABV7M8R5_9PROT</name>
<evidence type="ECO:0000313" key="6">
    <source>
        <dbReference type="EMBL" id="MFC3301287.1"/>
    </source>
</evidence>
<dbReference type="PANTHER" id="PTHR22990:SF15">
    <property type="entry name" value="F-BOX ONLY PROTEIN 10"/>
    <property type="match status" value="1"/>
</dbReference>
<dbReference type="Gene3D" id="2.160.20.10">
    <property type="entry name" value="Single-stranded right-handed beta-helix, Pectin lyase-like"/>
    <property type="match status" value="1"/>
</dbReference>
<evidence type="ECO:0000259" key="5">
    <source>
        <dbReference type="Pfam" id="PF13229"/>
    </source>
</evidence>
<sequence length="380" mass="40044">MGRNITTKALLAGAALAFAFPSVAAAQIGGFDTEIKKEKKAAKPKKQDIVYVSVDPRHPGPKSVSDALDVVKEGGEIIVHPGVYRPENIKLRKTVSIRGIRDDYGKAPTLTASGGCLSVSRVDVQARVSDLVFRASDQTCISVTKGSLELIDSEIRGKHAGYGYQPQSDHLRPFNEAAAIGARSALVSIKGGRVRIANSVITGGETGVKISPVASGNGFEHVELQNNVISQMIGAGVVMTGSVDATLANNTIVNNQMSGIVYSAEGHARLVGNIISNNAYNGLYVSAAGDAISIERNKIHGNTEDGIEVRSGTAILVGNEIGEHNGCRVNRNAFAEGTSGHLAKPPITLLADLQGVNTFDASATCKQKPKKKQRSGRRTR</sequence>
<reference evidence="7" key="1">
    <citation type="journal article" date="2019" name="Int. J. Syst. Evol. Microbiol.">
        <title>The Global Catalogue of Microorganisms (GCM) 10K type strain sequencing project: providing services to taxonomists for standard genome sequencing and annotation.</title>
        <authorList>
            <consortium name="The Broad Institute Genomics Platform"/>
            <consortium name="The Broad Institute Genome Sequencing Center for Infectious Disease"/>
            <person name="Wu L."/>
            <person name="Ma J."/>
        </authorList>
    </citation>
    <scope>NUCLEOTIDE SEQUENCE [LARGE SCALE GENOMIC DNA]</scope>
    <source>
        <strain evidence="7">KCTC 22245</strain>
    </source>
</reference>
<feature type="domain" description="Right handed beta helix" evidence="5">
    <location>
        <begin position="187"/>
        <end position="326"/>
    </location>
</feature>
<organism evidence="6 7">
    <name type="scientific">Parvularcula lutaonensis</name>
    <dbReference type="NCBI Taxonomy" id="491923"/>
    <lineage>
        <taxon>Bacteria</taxon>
        <taxon>Pseudomonadati</taxon>
        <taxon>Pseudomonadota</taxon>
        <taxon>Alphaproteobacteria</taxon>
        <taxon>Parvularculales</taxon>
        <taxon>Parvularculaceae</taxon>
        <taxon>Parvularcula</taxon>
    </lineage>
</organism>
<dbReference type="PANTHER" id="PTHR22990">
    <property type="entry name" value="F-BOX ONLY PROTEIN"/>
    <property type="match status" value="1"/>
</dbReference>
<keyword evidence="7" id="KW-1185">Reference proteome</keyword>
<keyword evidence="4" id="KW-0732">Signal</keyword>
<feature type="chain" id="PRO_5047420546" evidence="4">
    <location>
        <begin position="25"/>
        <end position="380"/>
    </location>
</feature>
<dbReference type="Proteomes" id="UP001595607">
    <property type="component" value="Unassembled WGS sequence"/>
</dbReference>
<keyword evidence="3" id="KW-0833">Ubl conjugation pathway</keyword>
<comment type="caution">
    <text evidence="6">The sequence shown here is derived from an EMBL/GenBank/DDBJ whole genome shotgun (WGS) entry which is preliminary data.</text>
</comment>
<dbReference type="SMART" id="SM00710">
    <property type="entry name" value="PbH1"/>
    <property type="match status" value="6"/>
</dbReference>
<dbReference type="Pfam" id="PF13229">
    <property type="entry name" value="Beta_helix"/>
    <property type="match status" value="1"/>
</dbReference>
<proteinExistence type="predicted"/>
<dbReference type="InterPro" id="IPR006626">
    <property type="entry name" value="PbH1"/>
</dbReference>
<protein>
    <submittedName>
        <fullName evidence="6">Right-handed parallel beta-helix repeat-containing protein</fullName>
    </submittedName>
</protein>
<comment type="pathway">
    <text evidence="1">Protein modification; protein ubiquitination.</text>
</comment>
<gene>
    <name evidence="6" type="ORF">ACFONP_00895</name>
</gene>
<dbReference type="InterPro" id="IPR012334">
    <property type="entry name" value="Pectin_lyas_fold"/>
</dbReference>
<evidence type="ECO:0000313" key="7">
    <source>
        <dbReference type="Proteomes" id="UP001595607"/>
    </source>
</evidence>
<dbReference type="InterPro" id="IPR051550">
    <property type="entry name" value="SCF-Subunits/Alg-Epimerases"/>
</dbReference>
<evidence type="ECO:0000256" key="2">
    <source>
        <dbReference type="ARBA" id="ARBA00022737"/>
    </source>
</evidence>
<dbReference type="InterPro" id="IPR039448">
    <property type="entry name" value="Beta_helix"/>
</dbReference>
<keyword evidence="2" id="KW-0677">Repeat</keyword>
<evidence type="ECO:0000256" key="4">
    <source>
        <dbReference type="SAM" id="SignalP"/>
    </source>
</evidence>
<dbReference type="NCBIfam" id="TIGR03804">
    <property type="entry name" value="para_beta_helix"/>
    <property type="match status" value="1"/>
</dbReference>
<dbReference type="InterPro" id="IPR022441">
    <property type="entry name" value="Para_beta_helix_rpt-2"/>
</dbReference>